<feature type="compositionally biased region" description="Low complexity" evidence="1">
    <location>
        <begin position="51"/>
        <end position="63"/>
    </location>
</feature>
<feature type="compositionally biased region" description="Basic and acidic residues" evidence="1">
    <location>
        <begin position="9"/>
        <end position="22"/>
    </location>
</feature>
<name>A0A8J7PLM7_9BACT</name>
<feature type="compositionally biased region" description="Basic and acidic residues" evidence="1">
    <location>
        <begin position="38"/>
        <end position="50"/>
    </location>
</feature>
<dbReference type="AlphaFoldDB" id="A0A8J7PLM7"/>
<protein>
    <submittedName>
        <fullName evidence="2">Uncharacterized protein</fullName>
    </submittedName>
</protein>
<sequence>MTEILGGRKCKDGQDNNQDHSAEPSGLNLVDIANDNRNEQKQKQGQEQRQDQSQSQRLDNVGNVSGGGGNSSTYIEGDFTPSYNPCRDAEVNAGISIAGSGAHFGFANTDSSCRNALTGRMQADTAATLSQGTAIAADTMVRVLESLSPAERALVSQATIDIIVGNARNQGAIGEQVVRTIGGEKPRLQGGGSAGGSGSSLSSLETRLNQVEERQSHTEAISEQAAKDASFAYDHARQANERLFELRARK</sequence>
<gene>
    <name evidence="2" type="ORF">J0M35_07295</name>
</gene>
<comment type="caution">
    <text evidence="2">The sequence shown here is derived from an EMBL/GenBank/DDBJ whole genome shotgun (WGS) entry which is preliminary data.</text>
</comment>
<dbReference type="Proteomes" id="UP000664277">
    <property type="component" value="Unassembled WGS sequence"/>
</dbReference>
<feature type="region of interest" description="Disordered" evidence="1">
    <location>
        <begin position="38"/>
        <end position="76"/>
    </location>
</feature>
<evidence type="ECO:0000313" key="3">
    <source>
        <dbReference type="Proteomes" id="UP000664277"/>
    </source>
</evidence>
<feature type="compositionally biased region" description="Gly residues" evidence="1">
    <location>
        <begin position="189"/>
        <end position="198"/>
    </location>
</feature>
<reference evidence="2" key="1">
    <citation type="submission" date="2021-02" db="EMBL/GenBank/DDBJ databases">
        <title>Genome-Resolved Metagenomics of a Microbial Community Performing Photosynthetic Biological Nutrient Removal.</title>
        <authorList>
            <person name="Mcdaniel E.A."/>
        </authorList>
    </citation>
    <scope>NUCLEOTIDE SEQUENCE</scope>
    <source>
        <strain evidence="2">UWPOB_OBS1</strain>
    </source>
</reference>
<dbReference type="EMBL" id="JAFLCK010000008">
    <property type="protein sequence ID" value="MBN8660152.1"/>
    <property type="molecule type" value="Genomic_DNA"/>
</dbReference>
<organism evidence="2 3">
    <name type="scientific">Candidatus Obscuribacter phosphatis</name>
    <dbReference type="NCBI Taxonomy" id="1906157"/>
    <lineage>
        <taxon>Bacteria</taxon>
        <taxon>Bacillati</taxon>
        <taxon>Candidatus Melainabacteria</taxon>
        <taxon>Candidatus Obscuribacterales</taxon>
        <taxon>Candidatus Obscuribacteraceae</taxon>
        <taxon>Candidatus Obscuribacter</taxon>
    </lineage>
</organism>
<accession>A0A8J7PLM7</accession>
<proteinExistence type="predicted"/>
<feature type="region of interest" description="Disordered" evidence="1">
    <location>
        <begin position="1"/>
        <end position="26"/>
    </location>
</feature>
<evidence type="ECO:0000256" key="1">
    <source>
        <dbReference type="SAM" id="MobiDB-lite"/>
    </source>
</evidence>
<evidence type="ECO:0000313" key="2">
    <source>
        <dbReference type="EMBL" id="MBN8660152.1"/>
    </source>
</evidence>
<feature type="region of interest" description="Disordered" evidence="1">
    <location>
        <begin position="183"/>
        <end position="228"/>
    </location>
</feature>